<dbReference type="EMBL" id="JAQQXQ010000001">
    <property type="protein sequence ID" value="MDC8753552.1"/>
    <property type="molecule type" value="Genomic_DNA"/>
</dbReference>
<evidence type="ECO:0000313" key="3">
    <source>
        <dbReference type="EMBL" id="MDC8753552.1"/>
    </source>
</evidence>
<evidence type="ECO:0000259" key="2">
    <source>
        <dbReference type="Pfam" id="PF26604"/>
    </source>
</evidence>
<dbReference type="Proteomes" id="UP001216558">
    <property type="component" value="Unassembled WGS sequence"/>
</dbReference>
<keyword evidence="1" id="KW-1133">Transmembrane helix</keyword>
<sequence length="89" mass="9559">MNTPLDWASLVGLCGTACIIGAYAYLTLAKATNPFLLHGTNLLGAVLLTVSLLYHTNWASLVLEFFWAGIAVIGLVRAWRGRVPEGEQG</sequence>
<dbReference type="InterPro" id="IPR058058">
    <property type="entry name" value="CBU_0592-like"/>
</dbReference>
<proteinExistence type="predicted"/>
<keyword evidence="1" id="KW-0472">Membrane</keyword>
<feature type="transmembrane region" description="Helical" evidence="1">
    <location>
        <begin position="60"/>
        <end position="79"/>
    </location>
</feature>
<evidence type="ECO:0000313" key="4">
    <source>
        <dbReference type="Proteomes" id="UP001216558"/>
    </source>
</evidence>
<name>A0ABT5JPP6_9SPHN</name>
<dbReference type="RefSeq" id="WP_273675976.1">
    <property type="nucleotide sequence ID" value="NZ_JAQQXQ010000001.1"/>
</dbReference>
<evidence type="ECO:0000256" key="1">
    <source>
        <dbReference type="SAM" id="Phobius"/>
    </source>
</evidence>
<keyword evidence="4" id="KW-1185">Reference proteome</keyword>
<gene>
    <name evidence="3" type="ORF">OIK40_02715</name>
</gene>
<reference evidence="3 4" key="1">
    <citation type="submission" date="2022-10" db="EMBL/GenBank/DDBJ databases">
        <title>Erythrobacter sp. sf7 Genome sequencing.</title>
        <authorList>
            <person name="Park S."/>
        </authorList>
    </citation>
    <scope>NUCLEOTIDE SEQUENCE [LARGE SCALE GENOMIC DNA]</scope>
    <source>
        <strain evidence="4">sf7</strain>
    </source>
</reference>
<comment type="caution">
    <text evidence="3">The sequence shown here is derived from an EMBL/GenBank/DDBJ whole genome shotgun (WGS) entry which is preliminary data.</text>
</comment>
<organism evidence="3 4">
    <name type="scientific">Erythrobacter fulvus</name>
    <dbReference type="NCBI Taxonomy" id="2987523"/>
    <lineage>
        <taxon>Bacteria</taxon>
        <taxon>Pseudomonadati</taxon>
        <taxon>Pseudomonadota</taxon>
        <taxon>Alphaproteobacteria</taxon>
        <taxon>Sphingomonadales</taxon>
        <taxon>Erythrobacteraceae</taxon>
        <taxon>Erythrobacter/Porphyrobacter group</taxon>
        <taxon>Erythrobacter</taxon>
    </lineage>
</organism>
<feature type="transmembrane region" description="Helical" evidence="1">
    <location>
        <begin position="6"/>
        <end position="28"/>
    </location>
</feature>
<feature type="domain" description="CBU-0592-like" evidence="2">
    <location>
        <begin position="9"/>
        <end position="82"/>
    </location>
</feature>
<dbReference type="Pfam" id="PF26604">
    <property type="entry name" value="CBU_0592"/>
    <property type="match status" value="1"/>
</dbReference>
<protein>
    <submittedName>
        <fullName evidence="3">Permease</fullName>
    </submittedName>
</protein>
<accession>A0ABT5JPP6</accession>
<keyword evidence="1" id="KW-0812">Transmembrane</keyword>
<dbReference type="NCBIfam" id="NF047864">
    <property type="entry name" value="CBU_0592_membra"/>
    <property type="match status" value="1"/>
</dbReference>